<protein>
    <submittedName>
        <fullName evidence="7">Dimerisation domain-containing protein</fullName>
    </submittedName>
</protein>
<evidence type="ECO:0000256" key="2">
    <source>
        <dbReference type="ARBA" id="ARBA00022679"/>
    </source>
</evidence>
<dbReference type="InterPro" id="IPR036390">
    <property type="entry name" value="WH_DNA-bd_sf"/>
</dbReference>
<dbReference type="Pfam" id="PF08100">
    <property type="entry name" value="Dimerisation"/>
    <property type="match status" value="1"/>
</dbReference>
<evidence type="ECO:0000313" key="8">
    <source>
        <dbReference type="Proteomes" id="UP000190102"/>
    </source>
</evidence>
<dbReference type="Proteomes" id="UP000190102">
    <property type="component" value="Unassembled WGS sequence"/>
</dbReference>
<keyword evidence="1" id="KW-0489">Methyltransferase</keyword>
<dbReference type="STRING" id="115783.SAMN02745119_01049"/>
<keyword evidence="3" id="KW-0949">S-adenosyl-L-methionine</keyword>
<gene>
    <name evidence="7" type="ORF">SAMN02745119_01049</name>
</gene>
<evidence type="ECO:0000256" key="1">
    <source>
        <dbReference type="ARBA" id="ARBA00022603"/>
    </source>
</evidence>
<dbReference type="Gene3D" id="1.10.10.10">
    <property type="entry name" value="Winged helix-like DNA-binding domain superfamily/Winged helix DNA-binding domain"/>
    <property type="match status" value="1"/>
</dbReference>
<dbReference type="OrthoDB" id="9767938at2"/>
<evidence type="ECO:0000256" key="4">
    <source>
        <dbReference type="PIRSR" id="PIRSR005739-1"/>
    </source>
</evidence>
<dbReference type="PIRSF" id="PIRSF005739">
    <property type="entry name" value="O-mtase"/>
    <property type="match status" value="1"/>
</dbReference>
<keyword evidence="2" id="KW-0808">Transferase</keyword>
<dbReference type="EMBL" id="FUWR01000004">
    <property type="protein sequence ID" value="SJZ59205.1"/>
    <property type="molecule type" value="Genomic_DNA"/>
</dbReference>
<name>A0A1T4LX05_9BACT</name>
<dbReference type="SUPFAM" id="SSF46785">
    <property type="entry name" value="Winged helix' DNA-binding domain"/>
    <property type="match status" value="1"/>
</dbReference>
<dbReference type="InterPro" id="IPR001077">
    <property type="entry name" value="COMT_C"/>
</dbReference>
<dbReference type="GO" id="GO:0008171">
    <property type="term" value="F:O-methyltransferase activity"/>
    <property type="evidence" value="ECO:0007669"/>
    <property type="project" value="InterPro"/>
</dbReference>
<dbReference type="PROSITE" id="PS51683">
    <property type="entry name" value="SAM_OMT_II"/>
    <property type="match status" value="1"/>
</dbReference>
<keyword evidence="8" id="KW-1185">Reference proteome</keyword>
<dbReference type="GO" id="GO:0046983">
    <property type="term" value="F:protein dimerization activity"/>
    <property type="evidence" value="ECO:0007669"/>
    <property type="project" value="InterPro"/>
</dbReference>
<reference evidence="8" key="1">
    <citation type="submission" date="2017-02" db="EMBL/GenBank/DDBJ databases">
        <authorList>
            <person name="Varghese N."/>
            <person name="Submissions S."/>
        </authorList>
    </citation>
    <scope>NUCLEOTIDE SEQUENCE [LARGE SCALE GENOMIC DNA]</scope>
    <source>
        <strain evidence="8">ATCC BAA-34</strain>
    </source>
</reference>
<evidence type="ECO:0000256" key="3">
    <source>
        <dbReference type="ARBA" id="ARBA00022691"/>
    </source>
</evidence>
<organism evidence="7 8">
    <name type="scientific">Trichlorobacter thiogenes</name>
    <dbReference type="NCBI Taxonomy" id="115783"/>
    <lineage>
        <taxon>Bacteria</taxon>
        <taxon>Pseudomonadati</taxon>
        <taxon>Thermodesulfobacteriota</taxon>
        <taxon>Desulfuromonadia</taxon>
        <taxon>Geobacterales</taxon>
        <taxon>Geobacteraceae</taxon>
        <taxon>Trichlorobacter</taxon>
    </lineage>
</organism>
<evidence type="ECO:0000259" key="6">
    <source>
        <dbReference type="Pfam" id="PF08100"/>
    </source>
</evidence>
<dbReference type="AlphaFoldDB" id="A0A1T4LX05"/>
<dbReference type="InterPro" id="IPR012967">
    <property type="entry name" value="COMT_dimerisation"/>
</dbReference>
<dbReference type="SUPFAM" id="SSF53335">
    <property type="entry name" value="S-adenosyl-L-methionine-dependent methyltransferases"/>
    <property type="match status" value="1"/>
</dbReference>
<proteinExistence type="predicted"/>
<dbReference type="InterPro" id="IPR016461">
    <property type="entry name" value="COMT-like"/>
</dbReference>
<feature type="active site" description="Proton acceptor" evidence="4">
    <location>
        <position position="234"/>
    </location>
</feature>
<dbReference type="PANTHER" id="PTHR43712:SF2">
    <property type="entry name" value="O-METHYLTRANSFERASE CICE"/>
    <property type="match status" value="1"/>
</dbReference>
<evidence type="ECO:0000313" key="7">
    <source>
        <dbReference type="EMBL" id="SJZ59205.1"/>
    </source>
</evidence>
<dbReference type="GO" id="GO:0032259">
    <property type="term" value="P:methylation"/>
    <property type="evidence" value="ECO:0007669"/>
    <property type="project" value="UniProtKB-KW"/>
</dbReference>
<sequence length="329" mass="35653">MNVPELLQLSSSYWNTCTLHAGVKLDIFSHLADKPMTTANLAEIIVADERGLEMLLHGLTALDLLQKEGDSFKCTEFSASYLAKSSESYMGHIIMHHHYLVEGWSHLDEAVLRGGPVRKSSSHGTGEKERESFLMGMFNLASLIAPRIAAQIDLKGRHRLLDLAGGPGTYAIHFCKVNPDLKAVVYDLPTTRPFAEQTVQRFGLSERIAFSAGDILSDDLGTGFDVVWISHLLHSESPANSSAIVDKAVKALNPGGLLLIQEFILHDDKAAPLFPTLFSLNMLIGTQSGQAYSQQEITTIMAGAGLADIRRLQLDLANGAGVMVGTAAN</sequence>
<dbReference type="CDD" id="cd02440">
    <property type="entry name" value="AdoMet_MTases"/>
    <property type="match status" value="1"/>
</dbReference>
<dbReference type="RefSeq" id="WP_078789324.1">
    <property type="nucleotide sequence ID" value="NZ_FUWR01000004.1"/>
</dbReference>
<accession>A0A1T4LX05</accession>
<evidence type="ECO:0000259" key="5">
    <source>
        <dbReference type="Pfam" id="PF00891"/>
    </source>
</evidence>
<dbReference type="InterPro" id="IPR029063">
    <property type="entry name" value="SAM-dependent_MTases_sf"/>
</dbReference>
<dbReference type="PANTHER" id="PTHR43712">
    <property type="entry name" value="PUTATIVE (AFU_ORTHOLOGUE AFUA_4G14580)-RELATED"/>
    <property type="match status" value="1"/>
</dbReference>
<feature type="domain" description="O-methyltransferase dimerisation" evidence="6">
    <location>
        <begin position="8"/>
        <end position="83"/>
    </location>
</feature>
<dbReference type="Gene3D" id="3.40.50.150">
    <property type="entry name" value="Vaccinia Virus protein VP39"/>
    <property type="match status" value="1"/>
</dbReference>
<dbReference type="InterPro" id="IPR036388">
    <property type="entry name" value="WH-like_DNA-bd_sf"/>
</dbReference>
<feature type="domain" description="O-methyltransferase C-terminal" evidence="5">
    <location>
        <begin position="121"/>
        <end position="306"/>
    </location>
</feature>
<dbReference type="Pfam" id="PF00891">
    <property type="entry name" value="Methyltransf_2"/>
    <property type="match status" value="1"/>
</dbReference>